<accession>A0A5N5WZH6</accession>
<reference evidence="1 2" key="1">
    <citation type="submission" date="2019-04" db="EMBL/GenBank/DDBJ databases">
        <title>Friends and foes A comparative genomics study of 23 Aspergillus species from section Flavi.</title>
        <authorList>
            <consortium name="DOE Joint Genome Institute"/>
            <person name="Kjaerbolling I."/>
            <person name="Vesth T."/>
            <person name="Frisvad J.C."/>
            <person name="Nybo J.L."/>
            <person name="Theobald S."/>
            <person name="Kildgaard S."/>
            <person name="Isbrandt T."/>
            <person name="Kuo A."/>
            <person name="Sato A."/>
            <person name="Lyhne E.K."/>
            <person name="Kogle M.E."/>
            <person name="Wiebenga A."/>
            <person name="Kun R.S."/>
            <person name="Lubbers R.J."/>
            <person name="Makela M.R."/>
            <person name="Barry K."/>
            <person name="Chovatia M."/>
            <person name="Clum A."/>
            <person name="Daum C."/>
            <person name="Haridas S."/>
            <person name="He G."/>
            <person name="LaButti K."/>
            <person name="Lipzen A."/>
            <person name="Mondo S."/>
            <person name="Riley R."/>
            <person name="Salamov A."/>
            <person name="Simmons B.A."/>
            <person name="Magnuson J.K."/>
            <person name="Henrissat B."/>
            <person name="Mortensen U.H."/>
            <person name="Larsen T.O."/>
            <person name="Devries R.P."/>
            <person name="Grigoriev I.V."/>
            <person name="Machida M."/>
            <person name="Baker S.E."/>
            <person name="Andersen M.R."/>
        </authorList>
    </citation>
    <scope>NUCLEOTIDE SEQUENCE [LARGE SCALE GENOMIC DNA]</scope>
    <source>
        <strain evidence="1 2">CBS 151.66</strain>
    </source>
</reference>
<sequence>MYIYRGLFNFPANPDNYYTAENEQFTVVFPTSLKMHEPAIVIWKWTTTTSDGGVDGSHVVGKAIGRINGLSYTKKEGLTLCFCYDDGDGEDGYYFQAKFGPEANSVETMAVTMFDDHEDVKSDFNLNLFAYHAAITSPLSAVSDGQLTGDSACYLYFGCDRSNVLELVAFHTTAIVKGQDVYFMTEGLKDEKLTLESADTTQHGVRAFQFSRTFGGVRQTYNGEFDKAGKTLEMKLTIGGTAPIQYPMTYVYPQRRKKRRVILASNSEVFNDTQDEVVWCELHRDQDSAALEGKIVGSLGIALGFGGLLLGAPQLQVAAEMQLAYGIVSLAFSALTFVSSLLDNEDPKGLLFPGDNMKRTDSDHPINNNAATFLKTSVINNVLLLKRGITGALGEDRRNLTELETLGSTSWTEILEMHLPNPEHRWYMETCSAIRINGFRFGKVGDGDPIDDDISDLAKASAGTMWTTSNDYRNPRKHATPWHDDSTLNPDSTKAFWLLDTVMKGKKGDFVCHLPDSERVLLQLKGGKCKVKIPSDGRSVGTGVNTPDEARRKIAANDREGQYDVYIFEEDRTAPTVFGHKKDNVEFISGSNDEKCYVWLSVRETTYFQRLRYLESD</sequence>
<dbReference type="Proteomes" id="UP000326565">
    <property type="component" value="Unassembled WGS sequence"/>
</dbReference>
<evidence type="ECO:0000313" key="1">
    <source>
        <dbReference type="EMBL" id="KAB8073115.1"/>
    </source>
</evidence>
<name>A0A5N5WZH6_9EURO</name>
<proteinExistence type="predicted"/>
<dbReference type="AlphaFoldDB" id="A0A5N5WZH6"/>
<protein>
    <submittedName>
        <fullName evidence="1">Uncharacterized protein</fullName>
    </submittedName>
</protein>
<keyword evidence="2" id="KW-1185">Reference proteome</keyword>
<organism evidence="1 2">
    <name type="scientific">Aspergillus leporis</name>
    <dbReference type="NCBI Taxonomy" id="41062"/>
    <lineage>
        <taxon>Eukaryota</taxon>
        <taxon>Fungi</taxon>
        <taxon>Dikarya</taxon>
        <taxon>Ascomycota</taxon>
        <taxon>Pezizomycotina</taxon>
        <taxon>Eurotiomycetes</taxon>
        <taxon>Eurotiomycetidae</taxon>
        <taxon>Eurotiales</taxon>
        <taxon>Aspergillaceae</taxon>
        <taxon>Aspergillus</taxon>
        <taxon>Aspergillus subgen. Circumdati</taxon>
    </lineage>
</organism>
<gene>
    <name evidence="1" type="ORF">BDV29DRAFT_157917</name>
</gene>
<evidence type="ECO:0000313" key="2">
    <source>
        <dbReference type="Proteomes" id="UP000326565"/>
    </source>
</evidence>
<dbReference type="EMBL" id="ML732233">
    <property type="protein sequence ID" value="KAB8073115.1"/>
    <property type="molecule type" value="Genomic_DNA"/>
</dbReference>